<gene>
    <name evidence="1" type="primary">ORF3154</name>
</gene>
<reference evidence="1" key="1">
    <citation type="submission" date="2014-12" db="EMBL/GenBank/DDBJ databases">
        <title>Insight into the proteome of Arion vulgaris.</title>
        <authorList>
            <person name="Aradska J."/>
            <person name="Bulat T."/>
            <person name="Smidak R."/>
            <person name="Sarate P."/>
            <person name="Gangsoo J."/>
            <person name="Sialana F."/>
            <person name="Bilban M."/>
            <person name="Lubec G."/>
        </authorList>
    </citation>
    <scope>NUCLEOTIDE SEQUENCE</scope>
    <source>
        <tissue evidence="1">Skin</tissue>
    </source>
</reference>
<sequence>MATVESMRAMNQADILNILRETGCVNDSWNEDESTTPTRLQEYQIKWGVARQEHYAGSQRR</sequence>
<dbReference type="AlphaFoldDB" id="A0A0B6XVM8"/>
<protein>
    <submittedName>
        <fullName evidence="1">Uncharacterized protein</fullName>
    </submittedName>
</protein>
<evidence type="ECO:0000313" key="1">
    <source>
        <dbReference type="EMBL" id="CEK48122.1"/>
    </source>
</evidence>
<name>A0A0B6XVM8_9EUPU</name>
<dbReference type="EMBL" id="HACG01001257">
    <property type="protein sequence ID" value="CEK48122.1"/>
    <property type="molecule type" value="Transcribed_RNA"/>
</dbReference>
<proteinExistence type="predicted"/>
<organism evidence="1">
    <name type="scientific">Arion vulgaris</name>
    <dbReference type="NCBI Taxonomy" id="1028688"/>
    <lineage>
        <taxon>Eukaryota</taxon>
        <taxon>Metazoa</taxon>
        <taxon>Spiralia</taxon>
        <taxon>Lophotrochozoa</taxon>
        <taxon>Mollusca</taxon>
        <taxon>Gastropoda</taxon>
        <taxon>Heterobranchia</taxon>
        <taxon>Euthyneura</taxon>
        <taxon>Panpulmonata</taxon>
        <taxon>Eupulmonata</taxon>
        <taxon>Stylommatophora</taxon>
        <taxon>Helicina</taxon>
        <taxon>Arionoidea</taxon>
        <taxon>Arionidae</taxon>
        <taxon>Arion</taxon>
    </lineage>
</organism>
<accession>A0A0B6XVM8</accession>
<feature type="non-terminal residue" evidence="1">
    <location>
        <position position="61"/>
    </location>
</feature>